<feature type="transmembrane region" description="Helical" evidence="1">
    <location>
        <begin position="378"/>
        <end position="400"/>
    </location>
</feature>
<comment type="caution">
    <text evidence="3">The sequence shown here is derived from an EMBL/GenBank/DDBJ whole genome shotgun (WGS) entry which is preliminary data.</text>
</comment>
<evidence type="ECO:0000259" key="2">
    <source>
        <dbReference type="PROSITE" id="PS51002"/>
    </source>
</evidence>
<feature type="transmembrane region" description="Helical" evidence="1">
    <location>
        <begin position="345"/>
        <end position="366"/>
    </location>
</feature>
<reference evidence="3" key="1">
    <citation type="journal article" date="2020" name="mSystems">
        <title>Genome- and Community-Level Interaction Insights into Carbon Utilization and Element Cycling Functions of Hydrothermarchaeota in Hydrothermal Sediment.</title>
        <authorList>
            <person name="Zhou Z."/>
            <person name="Liu Y."/>
            <person name="Xu W."/>
            <person name="Pan J."/>
            <person name="Luo Z.H."/>
            <person name="Li M."/>
        </authorList>
    </citation>
    <scope>NUCLEOTIDE SEQUENCE [LARGE SCALE GENOMIC DNA]</scope>
    <source>
        <strain evidence="3">HyVt-577</strain>
    </source>
</reference>
<keyword evidence="1" id="KW-0472">Membrane</keyword>
<dbReference type="AlphaFoldDB" id="A0A7V4WWS9"/>
<feature type="transmembrane region" description="Helical" evidence="1">
    <location>
        <begin position="133"/>
        <end position="153"/>
    </location>
</feature>
<dbReference type="Proteomes" id="UP000885779">
    <property type="component" value="Unassembled WGS sequence"/>
</dbReference>
<dbReference type="GO" id="GO:0016020">
    <property type="term" value="C:membrane"/>
    <property type="evidence" value="ECO:0007669"/>
    <property type="project" value="InterPro"/>
</dbReference>
<gene>
    <name evidence="3" type="ORF">ENK44_16165</name>
</gene>
<dbReference type="GO" id="GO:0016491">
    <property type="term" value="F:oxidoreductase activity"/>
    <property type="evidence" value="ECO:0007669"/>
    <property type="project" value="InterPro"/>
</dbReference>
<evidence type="ECO:0000313" key="3">
    <source>
        <dbReference type="EMBL" id="HGY57243.1"/>
    </source>
</evidence>
<dbReference type="PROSITE" id="PS51002">
    <property type="entry name" value="CYTB_NTER"/>
    <property type="match status" value="1"/>
</dbReference>
<dbReference type="InterPro" id="IPR005797">
    <property type="entry name" value="Cyt_b/b6_N"/>
</dbReference>
<keyword evidence="1" id="KW-0812">Transmembrane</keyword>
<name>A0A7V4WWS9_CALAY</name>
<keyword evidence="1" id="KW-1133">Transmembrane helix</keyword>
<dbReference type="EMBL" id="DRQG01000151">
    <property type="protein sequence ID" value="HGY57243.1"/>
    <property type="molecule type" value="Genomic_DNA"/>
</dbReference>
<feature type="transmembrane region" description="Helical" evidence="1">
    <location>
        <begin position="252"/>
        <end position="273"/>
    </location>
</feature>
<proteinExistence type="predicted"/>
<feature type="transmembrane region" description="Helical" evidence="1">
    <location>
        <begin position="412"/>
        <end position="433"/>
    </location>
</feature>
<accession>A0A7V4WWS9</accession>
<dbReference type="SUPFAM" id="SSF81342">
    <property type="entry name" value="Transmembrane di-heme cytochromes"/>
    <property type="match status" value="1"/>
</dbReference>
<dbReference type="GO" id="GO:0022904">
    <property type="term" value="P:respiratory electron transport chain"/>
    <property type="evidence" value="ECO:0007669"/>
    <property type="project" value="InterPro"/>
</dbReference>
<dbReference type="InterPro" id="IPR027387">
    <property type="entry name" value="Cytb/b6-like_sf"/>
</dbReference>
<organism evidence="3">
    <name type="scientific">Caldithrix abyssi</name>
    <dbReference type="NCBI Taxonomy" id="187145"/>
    <lineage>
        <taxon>Bacteria</taxon>
        <taxon>Pseudomonadati</taxon>
        <taxon>Calditrichota</taxon>
        <taxon>Calditrichia</taxon>
        <taxon>Calditrichales</taxon>
        <taxon>Calditrichaceae</taxon>
        <taxon>Caldithrix</taxon>
    </lineage>
</organism>
<dbReference type="PANTHER" id="PTHR19271">
    <property type="entry name" value="CYTOCHROME B"/>
    <property type="match status" value="1"/>
</dbReference>
<dbReference type="PANTHER" id="PTHR19271:SF16">
    <property type="entry name" value="CYTOCHROME B"/>
    <property type="match status" value="1"/>
</dbReference>
<protein>
    <submittedName>
        <fullName evidence="3">Cytochrome bc complex cytochrome b subunit</fullName>
    </submittedName>
</protein>
<dbReference type="Pfam" id="PF00033">
    <property type="entry name" value="Cytochrome_B"/>
    <property type="match status" value="1"/>
</dbReference>
<feature type="transmembrane region" description="Helical" evidence="1">
    <location>
        <begin position="100"/>
        <end position="121"/>
    </location>
</feature>
<dbReference type="GO" id="GO:0009055">
    <property type="term" value="F:electron transfer activity"/>
    <property type="evidence" value="ECO:0007669"/>
    <property type="project" value="InterPro"/>
</dbReference>
<sequence length="447" mass="50162">MKNISGLYARISSSFHSNMNNGTGSTSSFIWHLHPRTLPESTLRFNHTFGLGGMALLLFVVQIFSGVLLRFVYQASPAEAYHSILLLQNEMLFGQFIRNIHYWSGSFLVMIVFLHLFRVYFSGAFYSPRQLNWLLGLLLLFLTVLSNFTGYLLPWDQRAYWATTISTGMLEYIPLLGPWLREWLIGGEEIGGQAMLNFYTLHTAIFPFLIIFVMSFHFWRVRKAGGVVVPSDLSEKENAFVPAVPNLVVRELAVALVLLAVLFMTAALFNAPLQAMANPALSPNPTKAAWYFMGLQELLLHFHPLLAASALPLAVSLGLVLLPYLNYPKQPQGIWFVSDKGRQMAWVAVLCAVIVTPLYIVANAWLPDVQNFIAVDPIVAGGVVPAIVLLLSLSGFYYGLKKRFKATLNETVQALFVLITVIFLILTITGIWFRGADMQLVWPWQIP</sequence>
<feature type="domain" description="Cytochrome b/b6 N-terminal region profile" evidence="2">
    <location>
        <begin position="11"/>
        <end position="230"/>
    </location>
</feature>
<dbReference type="InterPro" id="IPR016174">
    <property type="entry name" value="Di-haem_cyt_TM"/>
</dbReference>
<evidence type="ECO:0000256" key="1">
    <source>
        <dbReference type="SAM" id="Phobius"/>
    </source>
</evidence>
<feature type="transmembrane region" description="Helical" evidence="1">
    <location>
        <begin position="199"/>
        <end position="219"/>
    </location>
</feature>
<dbReference type="Gene3D" id="1.20.810.10">
    <property type="entry name" value="Cytochrome Bc1 Complex, Chain C"/>
    <property type="match status" value="1"/>
</dbReference>
<feature type="transmembrane region" description="Helical" evidence="1">
    <location>
        <begin position="302"/>
        <end position="325"/>
    </location>
</feature>
<feature type="transmembrane region" description="Helical" evidence="1">
    <location>
        <begin position="49"/>
        <end position="73"/>
    </location>
</feature>